<keyword evidence="2" id="KW-1133">Transmembrane helix</keyword>
<accession>A0A6C0AKT9</accession>
<evidence type="ECO:0000256" key="1">
    <source>
        <dbReference type="SAM" id="Coils"/>
    </source>
</evidence>
<dbReference type="EMBL" id="MN740679">
    <property type="protein sequence ID" value="QHS80408.1"/>
    <property type="molecule type" value="Genomic_DNA"/>
</dbReference>
<evidence type="ECO:0000256" key="2">
    <source>
        <dbReference type="SAM" id="Phobius"/>
    </source>
</evidence>
<feature type="transmembrane region" description="Helical" evidence="2">
    <location>
        <begin position="185"/>
        <end position="208"/>
    </location>
</feature>
<dbReference type="AlphaFoldDB" id="A0A6C0AKT9"/>
<dbReference type="SUPFAM" id="SSF49899">
    <property type="entry name" value="Concanavalin A-like lectins/glucanases"/>
    <property type="match status" value="1"/>
</dbReference>
<name>A0A6C0AKT9_9ZZZZ</name>
<sequence length="615" mass="70790">MVELDSETYESVKQGVNYFTSLLIYAPIIILVLYIIYLFLPVLISAVRGGSDITMVLSVVMKRIVQVFYLILRPIIYILQKIWGGISYMFGDAWSNTNMLTTSVCLISFVILVSSLLFLSYGSPETIGVYGKVLTPIMVLLVAVSACYVFMVFNRSMKDTSDKNLFPKSKGFSEQTAWLFRRTNMYLYSVLIMIFILGVLGLGTWYIFSSGKDGGYAATQVFTIISAIVLLSIIHMICKNFGVYRKLAQNRFFELLYNFIFLIPCLITDIINYFYKELEHTPKIAYYVLGGEIAIILLWVLIPILKKRLYLSVNHDKTGNYSFERQAITDSVDILKSDISNLKQINPKIETWYFWSQVMKNKLYKKSKEEELKALILTYEIKEEDEIEGIINTVQVNASNIFQKQNEIANYQEELVKIDKKYEKKDGTPISVLLQNKPVKLNKKRLIGDYEKLRKNGVLPMNDYSYDYGLSCWVYLNSTPPNFYKNKDRVLLNFSNKPKISYNPIKNHIKIATRIRDKTHGVIHKKFYIEKIKLQKWINLVINYDAGILDVFMDGELVYSQPGLIPFMTTDTVVIGDNEGVKGGICNIAYFASHISKTRIKTNYNYLKNNSPPVI</sequence>
<feature type="transmembrane region" description="Helical" evidence="2">
    <location>
        <begin position="60"/>
        <end position="79"/>
    </location>
</feature>
<feature type="transmembrane region" description="Helical" evidence="2">
    <location>
        <begin position="214"/>
        <end position="234"/>
    </location>
</feature>
<feature type="coiled-coil region" evidence="1">
    <location>
        <begin position="365"/>
        <end position="421"/>
    </location>
</feature>
<reference evidence="3" key="1">
    <citation type="journal article" date="2020" name="Nature">
        <title>Giant virus diversity and host interactions through global metagenomics.</title>
        <authorList>
            <person name="Schulz F."/>
            <person name="Roux S."/>
            <person name="Paez-Espino D."/>
            <person name="Jungbluth S."/>
            <person name="Walsh D.A."/>
            <person name="Denef V.J."/>
            <person name="McMahon K.D."/>
            <person name="Konstantinidis K.T."/>
            <person name="Eloe-Fadrosh E.A."/>
            <person name="Kyrpides N.C."/>
            <person name="Woyke T."/>
        </authorList>
    </citation>
    <scope>NUCLEOTIDE SEQUENCE</scope>
    <source>
        <strain evidence="4">GVMAG-M-3300024261-37</strain>
        <strain evidence="3">GVMAG-S-1039698-54</strain>
    </source>
</reference>
<organism evidence="3">
    <name type="scientific">viral metagenome</name>
    <dbReference type="NCBI Taxonomy" id="1070528"/>
    <lineage>
        <taxon>unclassified sequences</taxon>
        <taxon>metagenomes</taxon>
        <taxon>organismal metagenomes</taxon>
    </lineage>
</organism>
<evidence type="ECO:0000313" key="4">
    <source>
        <dbReference type="EMBL" id="QHT94913.1"/>
    </source>
</evidence>
<feature type="transmembrane region" description="Helical" evidence="2">
    <location>
        <begin position="287"/>
        <end position="305"/>
    </location>
</feature>
<feature type="transmembrane region" description="Helical" evidence="2">
    <location>
        <begin position="133"/>
        <end position="153"/>
    </location>
</feature>
<dbReference type="InterPro" id="IPR013320">
    <property type="entry name" value="ConA-like_dom_sf"/>
</dbReference>
<feature type="transmembrane region" description="Helical" evidence="2">
    <location>
        <begin position="22"/>
        <end position="40"/>
    </location>
</feature>
<feature type="transmembrane region" description="Helical" evidence="2">
    <location>
        <begin position="100"/>
        <end position="121"/>
    </location>
</feature>
<keyword evidence="1" id="KW-0175">Coiled coil</keyword>
<feature type="transmembrane region" description="Helical" evidence="2">
    <location>
        <begin position="255"/>
        <end position="275"/>
    </location>
</feature>
<keyword evidence="2" id="KW-0472">Membrane</keyword>
<protein>
    <submittedName>
        <fullName evidence="3">Uncharacterized protein</fullName>
    </submittedName>
</protein>
<keyword evidence="2" id="KW-0812">Transmembrane</keyword>
<dbReference type="EMBL" id="MN740232">
    <property type="protein sequence ID" value="QHT94913.1"/>
    <property type="molecule type" value="Genomic_DNA"/>
</dbReference>
<evidence type="ECO:0000313" key="3">
    <source>
        <dbReference type="EMBL" id="QHS80408.1"/>
    </source>
</evidence>
<proteinExistence type="predicted"/>
<dbReference type="Gene3D" id="2.60.120.200">
    <property type="match status" value="1"/>
</dbReference>